<accession>A0A9X2VNJ2</accession>
<name>A0A9X2VNJ2_9PSEU</name>
<feature type="signal peptide" evidence="1">
    <location>
        <begin position="1"/>
        <end position="35"/>
    </location>
</feature>
<proteinExistence type="predicted"/>
<organism evidence="3 4">
    <name type="scientific">Umezawaea endophytica</name>
    <dbReference type="NCBI Taxonomy" id="1654476"/>
    <lineage>
        <taxon>Bacteria</taxon>
        <taxon>Bacillati</taxon>
        <taxon>Actinomycetota</taxon>
        <taxon>Actinomycetes</taxon>
        <taxon>Pseudonocardiales</taxon>
        <taxon>Pseudonocardiaceae</taxon>
        <taxon>Umezawaea</taxon>
    </lineage>
</organism>
<dbReference type="Proteomes" id="UP001141259">
    <property type="component" value="Unassembled WGS sequence"/>
</dbReference>
<evidence type="ECO:0000313" key="4">
    <source>
        <dbReference type="Proteomes" id="UP001141259"/>
    </source>
</evidence>
<reference evidence="3" key="1">
    <citation type="submission" date="2022-08" db="EMBL/GenBank/DDBJ databases">
        <authorList>
            <person name="Tistechok S."/>
            <person name="Samborskyy M."/>
            <person name="Roman I."/>
        </authorList>
    </citation>
    <scope>NUCLEOTIDE SEQUENCE</scope>
    <source>
        <strain evidence="3">DSM 103496</strain>
    </source>
</reference>
<gene>
    <name evidence="3" type="ORF">NZH93_24140</name>
</gene>
<sequence length="175" mass="17788">MPLHLLPRLRKVAALVLALLAVGVFCLPSSAPAVAVVAAHDLAPGVALTSADLRLAPLTERPSGVVESVEAVVGQALTGAARSGEPITDVRLTAADPDTASVAVRLADPGVAELLRPGSRVDVVGEGAEVLADGVAVLSVREAKPDRLVVLGLSRKNATRLAAASLERPLAVTLR</sequence>
<dbReference type="Gene3D" id="3.90.1210.10">
    <property type="entry name" value="Antifreeze-like/N-acetylneuraminic acid synthase C-terminal domain"/>
    <property type="match status" value="1"/>
</dbReference>
<dbReference type="RefSeq" id="WP_259625448.1">
    <property type="nucleotide sequence ID" value="NZ_JANYMP010000011.1"/>
</dbReference>
<keyword evidence="4" id="KW-1185">Reference proteome</keyword>
<dbReference type="CDD" id="cd11614">
    <property type="entry name" value="SAF_CpaB_FlgA_like"/>
    <property type="match status" value="1"/>
</dbReference>
<evidence type="ECO:0000259" key="2">
    <source>
        <dbReference type="SMART" id="SM00858"/>
    </source>
</evidence>
<dbReference type="InterPro" id="IPR013974">
    <property type="entry name" value="SAF"/>
</dbReference>
<evidence type="ECO:0000313" key="3">
    <source>
        <dbReference type="EMBL" id="MCS7479958.1"/>
    </source>
</evidence>
<dbReference type="SMART" id="SM00858">
    <property type="entry name" value="SAF"/>
    <property type="match status" value="1"/>
</dbReference>
<dbReference type="Pfam" id="PF08666">
    <property type="entry name" value="SAF"/>
    <property type="match status" value="1"/>
</dbReference>
<protein>
    <submittedName>
        <fullName evidence="3">SAF domain-containing protein</fullName>
    </submittedName>
</protein>
<feature type="domain" description="SAF" evidence="2">
    <location>
        <begin position="33"/>
        <end position="93"/>
    </location>
</feature>
<comment type="caution">
    <text evidence="3">The sequence shown here is derived from an EMBL/GenBank/DDBJ whole genome shotgun (WGS) entry which is preliminary data.</text>
</comment>
<evidence type="ECO:0000256" key="1">
    <source>
        <dbReference type="SAM" id="SignalP"/>
    </source>
</evidence>
<dbReference type="AlphaFoldDB" id="A0A9X2VNJ2"/>
<keyword evidence="1" id="KW-0732">Signal</keyword>
<dbReference type="EMBL" id="JANYMP010000011">
    <property type="protein sequence ID" value="MCS7479958.1"/>
    <property type="molecule type" value="Genomic_DNA"/>
</dbReference>
<feature type="chain" id="PRO_5040949257" evidence="1">
    <location>
        <begin position="36"/>
        <end position="175"/>
    </location>
</feature>